<dbReference type="InterPro" id="IPR011043">
    <property type="entry name" value="Gal_Oxase/kelch_b-propeller"/>
</dbReference>
<dbReference type="Gene3D" id="2.60.40.1180">
    <property type="entry name" value="Golgi alpha-mannosidase II"/>
    <property type="match status" value="1"/>
</dbReference>
<dbReference type="InterPro" id="IPR015341">
    <property type="entry name" value="Glyco_hydro_38_cen"/>
</dbReference>
<evidence type="ECO:0000256" key="7">
    <source>
        <dbReference type="ARBA" id="ARBA00023295"/>
    </source>
</evidence>
<dbReference type="InterPro" id="IPR037094">
    <property type="entry name" value="Glyco_hydro_38_cen_sf"/>
</dbReference>
<dbReference type="Pfam" id="PF01074">
    <property type="entry name" value="Glyco_hydro_38N"/>
    <property type="match status" value="1"/>
</dbReference>
<keyword evidence="5 8" id="KW-0862">Zinc</keyword>
<dbReference type="GO" id="GO:0030246">
    <property type="term" value="F:carbohydrate binding"/>
    <property type="evidence" value="ECO:0007669"/>
    <property type="project" value="InterPro"/>
</dbReference>
<evidence type="ECO:0000256" key="3">
    <source>
        <dbReference type="ARBA" id="ARBA00022723"/>
    </source>
</evidence>
<dbReference type="SUPFAM" id="SSF74650">
    <property type="entry name" value="Galactose mutarotase-like"/>
    <property type="match status" value="1"/>
</dbReference>
<keyword evidence="4 8" id="KW-0378">Hydrolase</keyword>
<dbReference type="FunFam" id="1.20.1270.50:FF:000002">
    <property type="entry name" value="Alpha-mannosidase"/>
    <property type="match status" value="1"/>
</dbReference>
<keyword evidence="6" id="KW-1015">Disulfide bond</keyword>
<dbReference type="Gene3D" id="2.70.98.30">
    <property type="entry name" value="Golgi alpha-mannosidase II, domain 4"/>
    <property type="match status" value="1"/>
</dbReference>
<evidence type="ECO:0000313" key="10">
    <source>
        <dbReference type="EMBL" id="CAF1183515.1"/>
    </source>
</evidence>
<dbReference type="GO" id="GO:0006013">
    <property type="term" value="P:mannose metabolic process"/>
    <property type="evidence" value="ECO:0007669"/>
    <property type="project" value="InterPro"/>
</dbReference>
<comment type="similarity">
    <text evidence="1 8">Belongs to the glycosyl hydrolase 38 family.</text>
</comment>
<dbReference type="Pfam" id="PF24681">
    <property type="entry name" value="Kelch_KLHDC2_KLHL20_DRC7"/>
    <property type="match status" value="1"/>
</dbReference>
<evidence type="ECO:0000256" key="1">
    <source>
        <dbReference type="ARBA" id="ARBA00009792"/>
    </source>
</evidence>
<dbReference type="Gene3D" id="2.130.10.80">
    <property type="entry name" value="Galactose oxidase/kelch, beta-propeller"/>
    <property type="match status" value="1"/>
</dbReference>
<dbReference type="SUPFAM" id="SSF88713">
    <property type="entry name" value="Glycoside hydrolase/deacetylase"/>
    <property type="match status" value="1"/>
</dbReference>
<comment type="caution">
    <text evidence="10">The sequence shown here is derived from an EMBL/GenBank/DDBJ whole genome shotgun (WGS) entry which is preliminary data.</text>
</comment>
<dbReference type="GO" id="GO:0004559">
    <property type="term" value="F:alpha-mannosidase activity"/>
    <property type="evidence" value="ECO:0007669"/>
    <property type="project" value="InterPro"/>
</dbReference>
<evidence type="ECO:0000256" key="5">
    <source>
        <dbReference type="ARBA" id="ARBA00022833"/>
    </source>
</evidence>
<dbReference type="FunFam" id="1.20.1270.50:FF:000003">
    <property type="entry name" value="Alpha-mannosidase"/>
    <property type="match status" value="1"/>
</dbReference>
<dbReference type="InterPro" id="IPR000602">
    <property type="entry name" value="Glyco_hydro_38_N"/>
</dbReference>
<accession>A0A814V573</accession>
<dbReference type="SUPFAM" id="SSF50965">
    <property type="entry name" value="Galactose oxidase, central domain"/>
    <property type="match status" value="2"/>
</dbReference>
<dbReference type="InterPro" id="IPR006652">
    <property type="entry name" value="Kelch_1"/>
</dbReference>
<dbReference type="InterPro" id="IPR011013">
    <property type="entry name" value="Gal_mutarotase_sf_dom"/>
</dbReference>
<dbReference type="InterPro" id="IPR013780">
    <property type="entry name" value="Glyco_hydro_b"/>
</dbReference>
<keyword evidence="7 8" id="KW-0326">Glycosidase</keyword>
<keyword evidence="3 8" id="KW-0479">Metal-binding</keyword>
<dbReference type="InterPro" id="IPR011682">
    <property type="entry name" value="Glyco_hydro_38_C"/>
</dbReference>
<dbReference type="Gene3D" id="2.120.10.80">
    <property type="entry name" value="Kelch-type beta propeller"/>
    <property type="match status" value="1"/>
</dbReference>
<evidence type="ECO:0000256" key="6">
    <source>
        <dbReference type="ARBA" id="ARBA00023157"/>
    </source>
</evidence>
<sequence length="1298" mass="145062">MILTNLVESLGLEFLNDQFGECGRPKIGWQIDPFGHSREQASLLAQMGFDGLFVGRADYQDLQKRNTTKSMEMIWKASANLGRQSWLFTGILPRRYSTPATFSFDFIAPDDPIIDDVNLPDYNVPERVQTFIQTAQNESMEYATNHIIMTFGGDFQYQNALANYKNLDKLIKYVNDQQINGSNVNVFYSTPSCYLYALNKVNRSWITKTDDFFPHAHHPHGFWTGYFTSRPALKRFERYSNNILQVIRQLNTFSNSQLRNQIFSLSEAMAIAQHHDAVSGTEKQHVANDYAQRLSTGIDAAVNVINTAYPKLLTKDNQSSTVEIQQFLCQLTNISECLPIENAKQFTVILWNPIIHPVVGYLRVPVTRSYTVRDSSGQTRSQLIPISNSTKTIPGRMSNATNQLIFKYNLPALGFNTYFFEANEGENEEKFEITKNELCTLQNQNLRIEIDERGNLKRIINLQKNINITFLNQGFYWYQSYSGNNSQFDFQASGAYIFRPVTQDAKSISIKRSLKCIKSELVQTAIIIFNEWISQEINLYDEGEDIEIEWTVGPIPIEDNIGKEIILRYDTDIKSQSKYYTDANGREVLQRIRNYRPTYNYTITEPVSGNYYPVNSRIWINETNRQFTILTDRSEGGASLFDGSVELMIHRRLLYDDNLGVGESLNESAFGQGLVIRGKHFLNIDLPQTSAFYHRIHSQALFMSPLVTYALINSSYMNYSSLYHETWSALINTLPSNIHLLTLDRLNEKQYLIRLEHYFELNEDEKYSYPSKIDIQSIFKSIGTIDKILELTLDANLELSQMNRLHWLTDNDELLSQTIISTINSTATCNFTACNSQRISCSSNVDCDCFSLTSNSNIGICASTIFSCSSFVRCNMDNVTCSTESTLCINIIRCGQPICYPLAMANKQICPPKTVTMPTTTTTKSTTKITTTTQKSTTITKKLTTITTQKPTTTTKIPTTTSTSTGWFFTGNMNNVRSFHTASVLSNGKVLVAGGYSNNDILDSAELYDPSTGTWTTTSNMNNARRDHTASLLSNGKVLVTGGYSSGSALNSAELYDPSTGTWTTTGNMANAREYHTASVLSNGNVLVTGGVGNTGYLNSAELYDPSTGIWTPTGNMNNARYRYTSSVLSNGKVLVTGGLGINGILNSAELYDPSTGTWTATGYMNNARFTHAASVLSNGKVLAIGGFYNIYDYLNSAELYDPSTGTWTATGYMNNARNYHTASLLSNGKVLVTGGWTGNIALNSAELYDPSTGTWTITGSMNNVRRDHTASVLSNGRVLVTGGLDNSDIASTSAELY</sequence>
<dbReference type="GO" id="GO:0046872">
    <property type="term" value="F:metal ion binding"/>
    <property type="evidence" value="ECO:0007669"/>
    <property type="project" value="UniProtKB-KW"/>
</dbReference>
<name>A0A814V573_9BILA</name>
<evidence type="ECO:0000256" key="4">
    <source>
        <dbReference type="ARBA" id="ARBA00022801"/>
    </source>
</evidence>
<dbReference type="InterPro" id="IPR011330">
    <property type="entry name" value="Glyco_hydro/deAcase_b/a-brl"/>
</dbReference>
<keyword evidence="2" id="KW-0880">Kelch repeat</keyword>
<dbReference type="EMBL" id="CAJNOG010000338">
    <property type="protein sequence ID" value="CAF1183515.1"/>
    <property type="molecule type" value="Genomic_DNA"/>
</dbReference>
<dbReference type="InterPro" id="IPR050843">
    <property type="entry name" value="Glycosyl_Hydrlase_38"/>
</dbReference>
<evidence type="ECO:0000256" key="2">
    <source>
        <dbReference type="ARBA" id="ARBA00022441"/>
    </source>
</evidence>
<dbReference type="SMART" id="SM00872">
    <property type="entry name" value="Alpha-mann_mid"/>
    <property type="match status" value="1"/>
</dbReference>
<dbReference type="GO" id="GO:0005764">
    <property type="term" value="C:lysosome"/>
    <property type="evidence" value="ECO:0007669"/>
    <property type="project" value="TreeGrafter"/>
</dbReference>
<proteinExistence type="inferred from homology"/>
<dbReference type="InterPro" id="IPR015915">
    <property type="entry name" value="Kelch-typ_b-propeller"/>
</dbReference>
<dbReference type="InterPro" id="IPR048534">
    <property type="entry name" value="Man2a1-like_dom"/>
</dbReference>
<dbReference type="Pfam" id="PF01344">
    <property type="entry name" value="Kelch_1"/>
    <property type="match status" value="1"/>
</dbReference>
<dbReference type="InterPro" id="IPR037293">
    <property type="entry name" value="Gal_Oxidase_central_sf"/>
</dbReference>
<dbReference type="Pfam" id="PF09261">
    <property type="entry name" value="Alpha-mann_mid"/>
    <property type="match status" value="1"/>
</dbReference>
<gene>
    <name evidence="10" type="ORF">JYZ213_LOCUS25921</name>
</gene>
<evidence type="ECO:0000313" key="11">
    <source>
        <dbReference type="Proteomes" id="UP000663845"/>
    </source>
</evidence>
<dbReference type="PANTHER" id="PTHR11607">
    <property type="entry name" value="ALPHA-MANNOSIDASE"/>
    <property type="match status" value="1"/>
</dbReference>
<dbReference type="SMART" id="SM00612">
    <property type="entry name" value="Kelch"/>
    <property type="match status" value="6"/>
</dbReference>
<dbReference type="Pfam" id="PF21260">
    <property type="entry name" value="Laman-like_dom"/>
    <property type="match status" value="1"/>
</dbReference>
<dbReference type="Gene3D" id="3.20.110.10">
    <property type="entry name" value="Glycoside hydrolase 38, N terminal domain"/>
    <property type="match status" value="1"/>
</dbReference>
<dbReference type="SUPFAM" id="SSF88688">
    <property type="entry name" value="Families 57/38 glycoside transferase middle domain"/>
    <property type="match status" value="1"/>
</dbReference>
<protein>
    <recommendedName>
        <fullName evidence="8">Alpha-mannosidase</fullName>
        <ecNumber evidence="8">3.2.1.-</ecNumber>
    </recommendedName>
</protein>
<reference evidence="10" key="1">
    <citation type="submission" date="2021-02" db="EMBL/GenBank/DDBJ databases">
        <authorList>
            <person name="Nowell W R."/>
        </authorList>
    </citation>
    <scope>NUCLEOTIDE SEQUENCE</scope>
</reference>
<dbReference type="Gene3D" id="2.60.40.1360">
    <property type="match status" value="1"/>
</dbReference>
<dbReference type="Proteomes" id="UP000663845">
    <property type="component" value="Unassembled WGS sequence"/>
</dbReference>
<dbReference type="InterPro" id="IPR028995">
    <property type="entry name" value="Glyco_hydro_57/38_cen_sf"/>
</dbReference>
<evidence type="ECO:0000259" key="9">
    <source>
        <dbReference type="SMART" id="SM00872"/>
    </source>
</evidence>
<dbReference type="EC" id="3.2.1.-" evidence="8"/>
<dbReference type="Pfam" id="PF07748">
    <property type="entry name" value="Glyco_hydro_38C"/>
    <property type="match status" value="1"/>
</dbReference>
<evidence type="ECO:0000256" key="8">
    <source>
        <dbReference type="RuleBase" id="RU361199"/>
    </source>
</evidence>
<dbReference type="PANTHER" id="PTHR11607:SF3">
    <property type="entry name" value="LYSOSOMAL ALPHA-MANNOSIDASE"/>
    <property type="match status" value="1"/>
</dbReference>
<dbReference type="InterPro" id="IPR027291">
    <property type="entry name" value="Glyco_hydro_38_N_sf"/>
</dbReference>
<dbReference type="Gene3D" id="1.20.1270.50">
    <property type="entry name" value="Glycoside hydrolase family 38, central domain"/>
    <property type="match status" value="2"/>
</dbReference>
<dbReference type="FunFam" id="2.70.98.30:FF:000003">
    <property type="entry name" value="Alpha-mannosidase"/>
    <property type="match status" value="1"/>
</dbReference>
<comment type="cofactor">
    <cofactor evidence="8">
        <name>Zn(2+)</name>
        <dbReference type="ChEBI" id="CHEBI:29105"/>
    </cofactor>
    <text evidence="8">Binds 1 zinc ion per subunit.</text>
</comment>
<feature type="domain" description="Glycoside hydrolase family 38 central" evidence="9">
    <location>
        <begin position="221"/>
        <end position="294"/>
    </location>
</feature>
<organism evidence="10 11">
    <name type="scientific">Adineta steineri</name>
    <dbReference type="NCBI Taxonomy" id="433720"/>
    <lineage>
        <taxon>Eukaryota</taxon>
        <taxon>Metazoa</taxon>
        <taxon>Spiralia</taxon>
        <taxon>Gnathifera</taxon>
        <taxon>Rotifera</taxon>
        <taxon>Eurotatoria</taxon>
        <taxon>Bdelloidea</taxon>
        <taxon>Adinetida</taxon>
        <taxon>Adinetidae</taxon>
        <taxon>Adineta</taxon>
    </lineage>
</organism>